<gene>
    <name evidence="2" type="ORF">HNP33_002079</name>
</gene>
<dbReference type="Proteomes" id="UP000562492">
    <property type="component" value="Unassembled WGS sequence"/>
</dbReference>
<protein>
    <submittedName>
        <fullName evidence="2">Uncharacterized protein</fullName>
    </submittedName>
</protein>
<dbReference type="RefSeq" id="WP_184708048.1">
    <property type="nucleotide sequence ID" value="NZ_JACHKZ010000010.1"/>
</dbReference>
<organism evidence="2 3">
    <name type="scientific">Comamonas odontotermitis</name>
    <dbReference type="NCBI Taxonomy" id="379895"/>
    <lineage>
        <taxon>Bacteria</taxon>
        <taxon>Pseudomonadati</taxon>
        <taxon>Pseudomonadota</taxon>
        <taxon>Betaproteobacteria</taxon>
        <taxon>Burkholderiales</taxon>
        <taxon>Comamonadaceae</taxon>
        <taxon>Comamonas</taxon>
    </lineage>
</organism>
<feature type="signal peptide" evidence="1">
    <location>
        <begin position="1"/>
        <end position="19"/>
    </location>
</feature>
<evidence type="ECO:0000256" key="1">
    <source>
        <dbReference type="SAM" id="SignalP"/>
    </source>
</evidence>
<reference evidence="2 3" key="1">
    <citation type="submission" date="2020-08" db="EMBL/GenBank/DDBJ databases">
        <title>Functional genomics of gut bacteria from endangered species of beetles.</title>
        <authorList>
            <person name="Carlos-Shanley C."/>
        </authorList>
    </citation>
    <scope>NUCLEOTIDE SEQUENCE [LARGE SCALE GENOMIC DNA]</scope>
    <source>
        <strain evidence="2 3">S00124</strain>
    </source>
</reference>
<keyword evidence="3" id="KW-1185">Reference proteome</keyword>
<comment type="caution">
    <text evidence="2">The sequence shown here is derived from an EMBL/GenBank/DDBJ whole genome shotgun (WGS) entry which is preliminary data.</text>
</comment>
<evidence type="ECO:0000313" key="2">
    <source>
        <dbReference type="EMBL" id="MBB6578011.1"/>
    </source>
</evidence>
<dbReference type="EMBL" id="JACHKZ010000010">
    <property type="protein sequence ID" value="MBB6578011.1"/>
    <property type="molecule type" value="Genomic_DNA"/>
</dbReference>
<feature type="chain" id="PRO_5047130076" evidence="1">
    <location>
        <begin position="20"/>
        <end position="117"/>
    </location>
</feature>
<keyword evidence="1" id="KW-0732">Signal</keyword>
<sequence>MRTVFIGLVLAGVSMTALAKGENYNALVAKAKAEVSKDFKDPESANFRNLGVYKSKTGKGRVSVCGEVNAKNAFGAYVGYRPFVVSGELAALAEPDGEGLYKTLAPSLCHELVRSIK</sequence>
<accession>A0ABR6RFT1</accession>
<name>A0ABR6RFT1_9BURK</name>
<evidence type="ECO:0000313" key="3">
    <source>
        <dbReference type="Proteomes" id="UP000562492"/>
    </source>
</evidence>
<proteinExistence type="predicted"/>